<dbReference type="EMBL" id="GITU01007568">
    <property type="protein sequence ID" value="MBC1176271.1"/>
    <property type="molecule type" value="Transcribed_RNA"/>
</dbReference>
<dbReference type="SUPFAM" id="SSF50475">
    <property type="entry name" value="FMN-binding split barrel"/>
    <property type="match status" value="1"/>
</dbReference>
<feature type="signal peptide" evidence="1">
    <location>
        <begin position="1"/>
        <end position="20"/>
    </location>
</feature>
<dbReference type="Gene3D" id="2.30.110.10">
    <property type="entry name" value="Electron Transport, Fmn-binding Protein, Chain A"/>
    <property type="match status" value="1"/>
</dbReference>
<dbReference type="InterPro" id="IPR012349">
    <property type="entry name" value="Split_barrel_FMN-bd"/>
</dbReference>
<dbReference type="Pfam" id="PF13883">
    <property type="entry name" value="CREG_beta-barrel"/>
    <property type="match status" value="1"/>
</dbReference>
<feature type="chain" id="PRO_5028870547" evidence="1">
    <location>
        <begin position="21"/>
        <end position="267"/>
    </location>
</feature>
<dbReference type="InterPro" id="IPR055343">
    <property type="entry name" value="CREG_beta-barrel"/>
</dbReference>
<dbReference type="PROSITE" id="PS51257">
    <property type="entry name" value="PROKAR_LIPOPROTEIN"/>
    <property type="match status" value="1"/>
</dbReference>
<dbReference type="GO" id="GO:0005737">
    <property type="term" value="C:cytoplasm"/>
    <property type="evidence" value="ECO:0007669"/>
    <property type="project" value="UniProtKB-ARBA"/>
</dbReference>
<name>A0A7G3AQL8_LUTLO</name>
<feature type="domain" description="CREG-like beta-barrel" evidence="2">
    <location>
        <begin position="45"/>
        <end position="214"/>
    </location>
</feature>
<dbReference type="PANTHER" id="PTHR13343:SF17">
    <property type="entry name" value="CELLULAR REPRESSOR OF E1A-STIMULATED GENES, ISOFORM A"/>
    <property type="match status" value="1"/>
</dbReference>
<evidence type="ECO:0000259" key="2">
    <source>
        <dbReference type="Pfam" id="PF13883"/>
    </source>
</evidence>
<sequence length="267" mass="30499">MMIKFQAIILLVALSACVHGRKLIDAKFSSDEDNSIDALSDLFVPPYKHYAAMARFLVHELDWTSMGTISTLDNIRGFPMVNVISVADSARGEKSTGRIFFYLAGLDFTLIDLKSSNRLTALFTMEQSRNCSGRNEDAMEPTCARVMFSGSARKLEKDDKSYAFAENAMFSRHPAAKKWITVHDFYLCELNITQICVLDYYGGPHFVSTEEYFKADPEEVYGKRMNKANNVNFENNEVDEIERHHRRKPKSLHIKVNRDIEEISIEV</sequence>
<dbReference type="GO" id="GO:0005615">
    <property type="term" value="C:extracellular space"/>
    <property type="evidence" value="ECO:0007669"/>
    <property type="project" value="TreeGrafter"/>
</dbReference>
<evidence type="ECO:0000256" key="1">
    <source>
        <dbReference type="SAM" id="SignalP"/>
    </source>
</evidence>
<accession>A0A7G3AQL8</accession>
<dbReference type="AlphaFoldDB" id="A0A7G3AQL8"/>
<organism evidence="3">
    <name type="scientific">Lutzomyia longipalpis</name>
    <name type="common">Sand fly</name>
    <dbReference type="NCBI Taxonomy" id="7200"/>
    <lineage>
        <taxon>Eukaryota</taxon>
        <taxon>Metazoa</taxon>
        <taxon>Ecdysozoa</taxon>
        <taxon>Arthropoda</taxon>
        <taxon>Hexapoda</taxon>
        <taxon>Insecta</taxon>
        <taxon>Pterygota</taxon>
        <taxon>Neoptera</taxon>
        <taxon>Endopterygota</taxon>
        <taxon>Diptera</taxon>
        <taxon>Nematocera</taxon>
        <taxon>Psychodoidea</taxon>
        <taxon>Psychodidae</taxon>
        <taxon>Lutzomyia</taxon>
        <taxon>Lutzomyia</taxon>
    </lineage>
</organism>
<protein>
    <submittedName>
        <fullName evidence="3">Putative pyridoxamine 5'-phosphate oxidase</fullName>
    </submittedName>
</protein>
<dbReference type="PANTHER" id="PTHR13343">
    <property type="entry name" value="CREG1 PROTEIN"/>
    <property type="match status" value="1"/>
</dbReference>
<reference evidence="3" key="1">
    <citation type="journal article" date="2020" name="BMC">
        <title>Leishmania infection induces a limited differential gene expression in the sand fly midgut.</title>
        <authorList>
            <person name="Coutinho-Abreu I.V."/>
            <person name="Serafim T.D."/>
            <person name="Meneses C."/>
            <person name="Kamhawi S."/>
            <person name="Oliveira F."/>
            <person name="Valenzuela J.G."/>
        </authorList>
    </citation>
    <scope>NUCLEOTIDE SEQUENCE</scope>
    <source>
        <strain evidence="3">Jacobina</strain>
        <tissue evidence="3">Midgut</tissue>
    </source>
</reference>
<proteinExistence type="predicted"/>
<evidence type="ECO:0000313" key="3">
    <source>
        <dbReference type="EMBL" id="MBC1176271.1"/>
    </source>
</evidence>
<keyword evidence="1" id="KW-0732">Signal</keyword>